<dbReference type="Pfam" id="PF01464">
    <property type="entry name" value="SLT"/>
    <property type="match status" value="1"/>
</dbReference>
<dbReference type="Pfam" id="PF14718">
    <property type="entry name" value="SLT_L"/>
    <property type="match status" value="1"/>
</dbReference>
<gene>
    <name evidence="6" type="ORF">BTO11_03685</name>
</gene>
<organism evidence="6 7">
    <name type="scientific">Psychrosphaera saromensis</name>
    <dbReference type="NCBI Taxonomy" id="716813"/>
    <lineage>
        <taxon>Bacteria</taxon>
        <taxon>Pseudomonadati</taxon>
        <taxon>Pseudomonadota</taxon>
        <taxon>Gammaproteobacteria</taxon>
        <taxon>Alteromonadales</taxon>
        <taxon>Pseudoalteromonadaceae</taxon>
        <taxon>Psychrosphaera</taxon>
    </lineage>
</organism>
<comment type="similarity">
    <text evidence="1">Belongs to the transglycosylase Slt family.</text>
</comment>
<feature type="chain" id="PRO_5015703018" description="Lytic murein transglycosylase" evidence="3">
    <location>
        <begin position="23"/>
        <end position="640"/>
    </location>
</feature>
<evidence type="ECO:0000256" key="3">
    <source>
        <dbReference type="SAM" id="SignalP"/>
    </source>
</evidence>
<comment type="caution">
    <text evidence="6">The sequence shown here is derived from an EMBL/GenBank/DDBJ whole genome shotgun (WGS) entry which is preliminary data.</text>
</comment>
<evidence type="ECO:0000256" key="2">
    <source>
        <dbReference type="ARBA" id="ARBA00022729"/>
    </source>
</evidence>
<reference evidence="6 7" key="1">
    <citation type="submission" date="2016-12" db="EMBL/GenBank/DDBJ databases">
        <title>Diversity of luminous bacteria.</title>
        <authorList>
            <person name="Yoshizawa S."/>
            <person name="Kogure K."/>
        </authorList>
    </citation>
    <scope>NUCLEOTIDE SEQUENCE [LARGE SCALE GENOMIC DNA]</scope>
    <source>
        <strain evidence="6 7">SA4-48</strain>
    </source>
</reference>
<feature type="signal peptide" evidence="3">
    <location>
        <begin position="1"/>
        <end position="22"/>
    </location>
</feature>
<evidence type="ECO:0000313" key="6">
    <source>
        <dbReference type="EMBL" id="PQJ52845.1"/>
    </source>
</evidence>
<dbReference type="InterPro" id="IPR012289">
    <property type="entry name" value="Lytic_TGlycosylase_superhlx_L"/>
</dbReference>
<keyword evidence="2 3" id="KW-0732">Signal</keyword>
<dbReference type="Proteomes" id="UP000239007">
    <property type="component" value="Unassembled WGS sequence"/>
</dbReference>
<dbReference type="Gene3D" id="1.25.20.10">
    <property type="entry name" value="Bacterial muramidases"/>
    <property type="match status" value="1"/>
</dbReference>
<dbReference type="OrthoDB" id="92254at2"/>
<evidence type="ECO:0000313" key="7">
    <source>
        <dbReference type="Proteomes" id="UP000239007"/>
    </source>
</evidence>
<dbReference type="AlphaFoldDB" id="A0A2S7USX7"/>
<evidence type="ECO:0000259" key="5">
    <source>
        <dbReference type="Pfam" id="PF14718"/>
    </source>
</evidence>
<name>A0A2S7USX7_9GAMM</name>
<dbReference type="SUPFAM" id="SSF53955">
    <property type="entry name" value="Lysozyme-like"/>
    <property type="match status" value="1"/>
</dbReference>
<dbReference type="GO" id="GO:0004553">
    <property type="term" value="F:hydrolase activity, hydrolyzing O-glycosyl compounds"/>
    <property type="evidence" value="ECO:0007669"/>
    <property type="project" value="InterPro"/>
</dbReference>
<dbReference type="Gene3D" id="1.10.1240.20">
    <property type="entry name" value="Lytic transglycosylase, superhelical linker domain"/>
    <property type="match status" value="1"/>
</dbReference>
<accession>A0A2S7USX7</accession>
<evidence type="ECO:0000256" key="1">
    <source>
        <dbReference type="ARBA" id="ARBA00007734"/>
    </source>
</evidence>
<proteinExistence type="inferred from homology"/>
<dbReference type="InterPro" id="IPR008258">
    <property type="entry name" value="Transglycosylase_SLT_dom_1"/>
</dbReference>
<dbReference type="CDD" id="cd13401">
    <property type="entry name" value="Slt70-like"/>
    <property type="match status" value="1"/>
</dbReference>
<dbReference type="InterPro" id="IPR008939">
    <property type="entry name" value="Lytic_TGlycosylase_superhlx_U"/>
</dbReference>
<dbReference type="SUPFAM" id="SSF48435">
    <property type="entry name" value="Bacterial muramidases"/>
    <property type="match status" value="1"/>
</dbReference>
<feature type="domain" description="Lytic transglycosylase superhelical linker" evidence="5">
    <location>
        <begin position="407"/>
        <end position="470"/>
    </location>
</feature>
<dbReference type="InterPro" id="IPR037061">
    <property type="entry name" value="Lytic_TGlycoase_superhlx_L_sf"/>
</dbReference>
<evidence type="ECO:0008006" key="8">
    <source>
        <dbReference type="Google" id="ProtNLM"/>
    </source>
</evidence>
<protein>
    <recommendedName>
        <fullName evidence="8">Lytic murein transglycosylase</fullName>
    </recommendedName>
</protein>
<keyword evidence="7" id="KW-1185">Reference proteome</keyword>
<evidence type="ECO:0000259" key="4">
    <source>
        <dbReference type="Pfam" id="PF01464"/>
    </source>
</evidence>
<dbReference type="Gene3D" id="1.10.530.10">
    <property type="match status" value="1"/>
</dbReference>
<dbReference type="RefSeq" id="WP_105051317.1">
    <property type="nucleotide sequence ID" value="NZ_BMYG01000004.1"/>
</dbReference>
<dbReference type="PANTHER" id="PTHR37423">
    <property type="entry name" value="SOLUBLE LYTIC MUREIN TRANSGLYCOSYLASE-RELATED"/>
    <property type="match status" value="1"/>
</dbReference>
<dbReference type="GO" id="GO:0042597">
    <property type="term" value="C:periplasmic space"/>
    <property type="evidence" value="ECO:0007669"/>
    <property type="project" value="InterPro"/>
</dbReference>
<dbReference type="InterPro" id="IPR023346">
    <property type="entry name" value="Lysozyme-like_dom_sf"/>
</dbReference>
<sequence>MINALKKVLVLCIGLAGFSSYAQDIEDIRELYLKVEHEARYGTKSSYLDIAQDIKDYPLAPYAESIYLARNMSLSNKRRITGIIASYPEAPFTQRLRKKWLNYLADKQLRQAFLEQYVDVGDVGDVRLNCLNLTWQLQTGAALTNILPQIDNIWMAPVSQPKECNYLFERWEKAGFFTSDKALERLVLSIKKRNNALIPYLKSRLAKSDTHLASLWKSVVKKPSNVGKKNFFFLYNNKEKDILLYALNKMVFVSPEKVESIWLKLSPKFSVSTTETEFLSKRLALAYAVTAHDSSLEWLLKVPEELVDESVKQWRLAYSLESGDWQNTVNILSSLPDKMQADESVVYWKARALEQLGNKDWSKKAFAELSEDRGYYGFLSANKMGVEANLRHEPLQISDLDFLNIGRSQVMQRAFELFKINRLNDARREWNLLIKNSTTREKLAAAQLAYNWGWYDRPIFTLAAVGYLNDVNLRFPLAYKSLLSSNAKKNVVDPAFVFAIARRESSFMRDAYSSAGAAGLMQLKPSTASYVAKSNVIKSQLFKPEKNVKLATNYLSYLMKKSNGNPIVATAAYNAGFSRVVTWLPNKDMPADAWIETIPYKETRNYVKAVMAYTEVYQKLLKRPDNVFASMQGTLIKPTL</sequence>
<dbReference type="EMBL" id="MSCH01000003">
    <property type="protein sequence ID" value="PQJ52845.1"/>
    <property type="molecule type" value="Genomic_DNA"/>
</dbReference>
<dbReference type="PANTHER" id="PTHR37423:SF5">
    <property type="entry name" value="SOLUBLE LYTIC MUREIN TRANSGLYCOSYLASE"/>
    <property type="match status" value="1"/>
</dbReference>
<feature type="domain" description="Transglycosylase SLT" evidence="4">
    <location>
        <begin position="484"/>
        <end position="587"/>
    </location>
</feature>